<keyword evidence="7" id="KW-1185">Reference proteome</keyword>
<feature type="domain" description="Amidohydrolase-related" evidence="5">
    <location>
        <begin position="204"/>
        <end position="396"/>
    </location>
</feature>
<dbReference type="Gene3D" id="3.20.20.140">
    <property type="entry name" value="Metal-dependent hydrolases"/>
    <property type="match status" value="2"/>
</dbReference>
<name>A0AAD9ZEB6_9LECA</name>
<gene>
    <name evidence="6" type="ORF">OEA41_002053</name>
</gene>
<dbReference type="SUPFAM" id="SSF51338">
    <property type="entry name" value="Composite domain of metallo-dependent hydrolases"/>
    <property type="match status" value="1"/>
</dbReference>
<keyword evidence="3" id="KW-0378">Hydrolase</keyword>
<sequence length="472" mass="51355">MAGTTESQSYILLQNGTIITHTPPRNPNDPYTTTILRSHSLLIEGSHIASIAPTISPPSPSTRIIDCTNKLIAPGFIDTHHHLWQTQLKGRHADEMFLDYMATGNAQSGSYTEQDVFWGELGGCMESLDAGVTSWDPFEMDPEYMPKWLFTQLSDLAKAQPFGDGRVRLGFAFDGLFLPKEMVVDLFDKVRDMGVKLITTHYVNSKNPIVNAPSPVTLLASYGLLRPDILFSHANELLPSETALLDQHGGSISTTPNTELQMNFGFPACFRQDAYSHASLGIDCHSCGSADIITQMRLALQSERARYNQAFLDQGKNPKVPNVSAEQAYNLGTILGARAVGMEKEIGSLAVGKLADVVVFDATSPSMICAAEQDPVAAIVLHASVRDVEMVIVDGVFRKEGGKTLPVSVEREVAGLGGGERKVDVGWEGVVKELLKSREGIEEKIAKLDSGKVREGIIGMMHIDESNIVDSL</sequence>
<dbReference type="EMBL" id="JASNWA010000006">
    <property type="protein sequence ID" value="KAK3174807.1"/>
    <property type="molecule type" value="Genomic_DNA"/>
</dbReference>
<evidence type="ECO:0000313" key="7">
    <source>
        <dbReference type="Proteomes" id="UP001276659"/>
    </source>
</evidence>
<dbReference type="Proteomes" id="UP001276659">
    <property type="component" value="Unassembled WGS sequence"/>
</dbReference>
<protein>
    <recommendedName>
        <fullName evidence="5">Amidohydrolase-related domain-containing protein</fullName>
    </recommendedName>
</protein>
<reference evidence="6" key="1">
    <citation type="submission" date="2022-11" db="EMBL/GenBank/DDBJ databases">
        <title>Chromosomal genome sequence assembly and mating type (MAT) locus characterization of the leprose asexual lichenized fungus Lepraria neglecta (Nyl.) Erichsen.</title>
        <authorList>
            <person name="Allen J.L."/>
            <person name="Pfeffer B."/>
        </authorList>
    </citation>
    <scope>NUCLEOTIDE SEQUENCE</scope>
    <source>
        <strain evidence="6">Allen 5258</strain>
    </source>
</reference>
<dbReference type="InterPro" id="IPR011059">
    <property type="entry name" value="Metal-dep_hydrolase_composite"/>
</dbReference>
<dbReference type="GO" id="GO:0005829">
    <property type="term" value="C:cytosol"/>
    <property type="evidence" value="ECO:0007669"/>
    <property type="project" value="TreeGrafter"/>
</dbReference>
<dbReference type="InterPro" id="IPR006680">
    <property type="entry name" value="Amidohydro-rel"/>
</dbReference>
<accession>A0AAD9ZEB6</accession>
<proteinExistence type="predicted"/>
<keyword evidence="4" id="KW-0862">Zinc</keyword>
<dbReference type="InterPro" id="IPR051607">
    <property type="entry name" value="Metallo-dep_hydrolases"/>
</dbReference>
<dbReference type="GO" id="GO:0019239">
    <property type="term" value="F:deaminase activity"/>
    <property type="evidence" value="ECO:0007669"/>
    <property type="project" value="TreeGrafter"/>
</dbReference>
<evidence type="ECO:0000259" key="5">
    <source>
        <dbReference type="Pfam" id="PF01979"/>
    </source>
</evidence>
<dbReference type="Pfam" id="PF01979">
    <property type="entry name" value="Amidohydro_1"/>
    <property type="match status" value="1"/>
</dbReference>
<evidence type="ECO:0000313" key="6">
    <source>
        <dbReference type="EMBL" id="KAK3174807.1"/>
    </source>
</evidence>
<dbReference type="PANTHER" id="PTHR11271:SF37">
    <property type="entry name" value="FAMILY PROTEIN, PUTATIVE (AFU_ORTHOLOGUE AFUA_4G00460)-RELATED"/>
    <property type="match status" value="1"/>
</dbReference>
<dbReference type="GO" id="GO:0046872">
    <property type="term" value="F:metal ion binding"/>
    <property type="evidence" value="ECO:0007669"/>
    <property type="project" value="UniProtKB-KW"/>
</dbReference>
<evidence type="ECO:0000256" key="4">
    <source>
        <dbReference type="ARBA" id="ARBA00022833"/>
    </source>
</evidence>
<dbReference type="AlphaFoldDB" id="A0AAD9ZEB6"/>
<dbReference type="InterPro" id="IPR032466">
    <property type="entry name" value="Metal_Hydrolase"/>
</dbReference>
<keyword evidence="2" id="KW-0479">Metal-binding</keyword>
<evidence type="ECO:0000256" key="1">
    <source>
        <dbReference type="ARBA" id="ARBA00001947"/>
    </source>
</evidence>
<dbReference type="SUPFAM" id="SSF51556">
    <property type="entry name" value="Metallo-dependent hydrolases"/>
    <property type="match status" value="1"/>
</dbReference>
<evidence type="ECO:0000256" key="3">
    <source>
        <dbReference type="ARBA" id="ARBA00022801"/>
    </source>
</evidence>
<evidence type="ECO:0000256" key="2">
    <source>
        <dbReference type="ARBA" id="ARBA00022723"/>
    </source>
</evidence>
<comment type="cofactor">
    <cofactor evidence="1">
        <name>Zn(2+)</name>
        <dbReference type="ChEBI" id="CHEBI:29105"/>
    </cofactor>
</comment>
<comment type="caution">
    <text evidence="6">The sequence shown here is derived from an EMBL/GenBank/DDBJ whole genome shotgun (WGS) entry which is preliminary data.</text>
</comment>
<dbReference type="PANTHER" id="PTHR11271">
    <property type="entry name" value="GUANINE DEAMINASE"/>
    <property type="match status" value="1"/>
</dbReference>
<organism evidence="6 7">
    <name type="scientific">Lepraria neglecta</name>
    <dbReference type="NCBI Taxonomy" id="209136"/>
    <lineage>
        <taxon>Eukaryota</taxon>
        <taxon>Fungi</taxon>
        <taxon>Dikarya</taxon>
        <taxon>Ascomycota</taxon>
        <taxon>Pezizomycotina</taxon>
        <taxon>Lecanoromycetes</taxon>
        <taxon>OSLEUM clade</taxon>
        <taxon>Lecanoromycetidae</taxon>
        <taxon>Lecanorales</taxon>
        <taxon>Lecanorineae</taxon>
        <taxon>Stereocaulaceae</taxon>
        <taxon>Lepraria</taxon>
    </lineage>
</organism>